<evidence type="ECO:0000313" key="2">
    <source>
        <dbReference type="EMBL" id="MDR5875966.1"/>
    </source>
</evidence>
<protein>
    <submittedName>
        <fullName evidence="2">DUF3429 domain-containing protein</fullName>
    </submittedName>
</protein>
<dbReference type="PANTHER" id="PTHR15887:SF1">
    <property type="entry name" value="TRANSMEMBRANE PROTEIN 69"/>
    <property type="match status" value="1"/>
</dbReference>
<evidence type="ECO:0000313" key="3">
    <source>
        <dbReference type="Proteomes" id="UP001269267"/>
    </source>
</evidence>
<dbReference type="InterPro" id="IPR021836">
    <property type="entry name" value="DUF3429"/>
</dbReference>
<dbReference type="Pfam" id="PF11911">
    <property type="entry name" value="DUF3429"/>
    <property type="match status" value="1"/>
</dbReference>
<organism evidence="2 3">
    <name type="scientific">Vreelandella gomseomensis</name>
    <dbReference type="NCBI Taxonomy" id="370766"/>
    <lineage>
        <taxon>Bacteria</taxon>
        <taxon>Pseudomonadati</taxon>
        <taxon>Pseudomonadota</taxon>
        <taxon>Gammaproteobacteria</taxon>
        <taxon>Oceanospirillales</taxon>
        <taxon>Halomonadaceae</taxon>
        <taxon>Vreelandella</taxon>
    </lineage>
</organism>
<keyword evidence="1" id="KW-0472">Membrane</keyword>
<feature type="transmembrane region" description="Helical" evidence="1">
    <location>
        <begin position="118"/>
        <end position="140"/>
    </location>
</feature>
<proteinExistence type="predicted"/>
<accession>A0ABU1GEQ3</accession>
<dbReference type="EMBL" id="JARWAI010000010">
    <property type="protein sequence ID" value="MDR5875966.1"/>
    <property type="molecule type" value="Genomic_DNA"/>
</dbReference>
<evidence type="ECO:0000256" key="1">
    <source>
        <dbReference type="SAM" id="Phobius"/>
    </source>
</evidence>
<feature type="transmembrane region" description="Helical" evidence="1">
    <location>
        <begin position="7"/>
        <end position="28"/>
    </location>
</feature>
<keyword evidence="1" id="KW-0812">Transmembrane</keyword>
<feature type="transmembrane region" description="Helical" evidence="1">
    <location>
        <begin position="79"/>
        <end position="106"/>
    </location>
</feature>
<dbReference type="Proteomes" id="UP001269267">
    <property type="component" value="Unassembled WGS sequence"/>
</dbReference>
<feature type="transmembrane region" description="Helical" evidence="1">
    <location>
        <begin position="40"/>
        <end position="58"/>
    </location>
</feature>
<keyword evidence="3" id="KW-1185">Reference proteome</keyword>
<name>A0ABU1GEQ3_9GAMM</name>
<comment type="caution">
    <text evidence="2">The sequence shown here is derived from an EMBL/GenBank/DDBJ whole genome shotgun (WGS) entry which is preliminary data.</text>
</comment>
<dbReference type="RefSeq" id="WP_230447416.1">
    <property type="nucleotide sequence ID" value="NZ_JARWAI010000010.1"/>
</dbReference>
<keyword evidence="1" id="KW-1133">Transmembrane helix</keyword>
<gene>
    <name evidence="2" type="ORF">QC815_13685</name>
</gene>
<reference evidence="2 3" key="1">
    <citation type="submission" date="2023-04" db="EMBL/GenBank/DDBJ databases">
        <title>A long-awaited taxogenomic arrangement of the family Halomonadaceae.</title>
        <authorList>
            <person name="De La Haba R."/>
            <person name="Chuvochina M."/>
            <person name="Wittouck S."/>
            <person name="Arahal D.R."/>
            <person name="Sanchez-Porro C."/>
            <person name="Hugenholtz P."/>
            <person name="Ventosa A."/>
        </authorList>
    </citation>
    <scope>NUCLEOTIDE SEQUENCE [LARGE SCALE GENOMIC DNA]</scope>
    <source>
        <strain evidence="2 3">DSM 18042</strain>
    </source>
</reference>
<sequence>MSDRRIAWLLGLAGLVPFALTLGLSGWGPITWQATAVKAFLAYSAVILSFLGGTHWGAALQRAEPGQRGRLMIAMLPSLIAWPALLLPALWGLVILGLGFVFMWAYDLGRHGWPRWYWLLRSVLTVGVVLAHLALLTHLLR</sequence>
<dbReference type="PANTHER" id="PTHR15887">
    <property type="entry name" value="TRANSMEMBRANE PROTEIN 69"/>
    <property type="match status" value="1"/>
</dbReference>